<name>A0ACB8BSK7_9AGAM</name>
<dbReference type="Proteomes" id="UP000790709">
    <property type="component" value="Unassembled WGS sequence"/>
</dbReference>
<proteinExistence type="predicted"/>
<accession>A0ACB8BSK7</accession>
<organism evidence="1 2">
    <name type="scientific">Leucogyrophana mollusca</name>
    <dbReference type="NCBI Taxonomy" id="85980"/>
    <lineage>
        <taxon>Eukaryota</taxon>
        <taxon>Fungi</taxon>
        <taxon>Dikarya</taxon>
        <taxon>Basidiomycota</taxon>
        <taxon>Agaricomycotina</taxon>
        <taxon>Agaricomycetes</taxon>
        <taxon>Agaricomycetidae</taxon>
        <taxon>Boletales</taxon>
        <taxon>Boletales incertae sedis</taxon>
        <taxon>Leucogyrophana</taxon>
    </lineage>
</organism>
<protein>
    <submittedName>
        <fullName evidence="1">Ribonuclease H-like protein</fullName>
    </submittedName>
</protein>
<gene>
    <name evidence="1" type="ORF">BV22DRAFT_1117783</name>
</gene>
<sequence length="495" mass="56046">MSVRTYTFRVELLGSRNPVISRTFSVPATWTFQRLNAAIQYTFGWQHCHLQQFTFELARSPRNGGGNLLSFAPREQLATIHMSNAEFEDDWGDLPRGLSLSEKEARLRDFWAQDGKHRQAVTRDGRLADCYFLYDFGDNWEHEIKLVSTGTSRVKELKVIDAVGCGPVEDSGGVRGWDEVKRAFSTPNPNAELRERKRWAREVSGLGENFNPAAEPSIVSLNAPGMYDRMLQDMKRGSGDDPYLSDDIEDSVLPRSVIDLASLPRMPRPAVMTFGHFGPRINCEAADRRFVTHEGTHPLDLFTPAMNISTVVEPRWVHTDNTHLASVLIFIKGAAVNDDQPNARAGCGLVFRPGVRGFSFSLENIPGHPRTSNRAELRAAVAALQIRYWNGEGFKRIVIGTDADYVVRGVCEWMSSWCQRGWRTSRGEAVKNRDLWEKLMAEIERWEAMGVRVQFYLLKKEWNIDANRCAKQAAEETEVPDTFTETIYISAPLDL</sequence>
<evidence type="ECO:0000313" key="1">
    <source>
        <dbReference type="EMBL" id="KAH7928051.1"/>
    </source>
</evidence>
<evidence type="ECO:0000313" key="2">
    <source>
        <dbReference type="Proteomes" id="UP000790709"/>
    </source>
</evidence>
<dbReference type="EMBL" id="MU266357">
    <property type="protein sequence ID" value="KAH7928051.1"/>
    <property type="molecule type" value="Genomic_DNA"/>
</dbReference>
<reference evidence="1" key="1">
    <citation type="journal article" date="2021" name="New Phytol.">
        <title>Evolutionary innovations through gain and loss of genes in the ectomycorrhizal Boletales.</title>
        <authorList>
            <person name="Wu G."/>
            <person name="Miyauchi S."/>
            <person name="Morin E."/>
            <person name="Kuo A."/>
            <person name="Drula E."/>
            <person name="Varga T."/>
            <person name="Kohler A."/>
            <person name="Feng B."/>
            <person name="Cao Y."/>
            <person name="Lipzen A."/>
            <person name="Daum C."/>
            <person name="Hundley H."/>
            <person name="Pangilinan J."/>
            <person name="Johnson J."/>
            <person name="Barry K."/>
            <person name="LaButti K."/>
            <person name="Ng V."/>
            <person name="Ahrendt S."/>
            <person name="Min B."/>
            <person name="Choi I.G."/>
            <person name="Park H."/>
            <person name="Plett J.M."/>
            <person name="Magnuson J."/>
            <person name="Spatafora J.W."/>
            <person name="Nagy L.G."/>
            <person name="Henrissat B."/>
            <person name="Grigoriev I.V."/>
            <person name="Yang Z.L."/>
            <person name="Xu J."/>
            <person name="Martin F.M."/>
        </authorList>
    </citation>
    <scope>NUCLEOTIDE SEQUENCE</scope>
    <source>
        <strain evidence="1">KUC20120723A-06</strain>
    </source>
</reference>
<comment type="caution">
    <text evidence="1">The sequence shown here is derived from an EMBL/GenBank/DDBJ whole genome shotgun (WGS) entry which is preliminary data.</text>
</comment>
<keyword evidence="2" id="KW-1185">Reference proteome</keyword>